<dbReference type="InterPro" id="IPR000182">
    <property type="entry name" value="GNAT_dom"/>
</dbReference>
<dbReference type="GO" id="GO:0016747">
    <property type="term" value="F:acyltransferase activity, transferring groups other than amino-acyl groups"/>
    <property type="evidence" value="ECO:0007669"/>
    <property type="project" value="InterPro"/>
</dbReference>
<name>A0A7W0CR71_9ACTN</name>
<dbReference type="SUPFAM" id="SSF55729">
    <property type="entry name" value="Acyl-CoA N-acyltransferases (Nat)"/>
    <property type="match status" value="1"/>
</dbReference>
<evidence type="ECO:0000259" key="3">
    <source>
        <dbReference type="PROSITE" id="PS51186"/>
    </source>
</evidence>
<dbReference type="PROSITE" id="PS51186">
    <property type="entry name" value="GNAT"/>
    <property type="match status" value="2"/>
</dbReference>
<gene>
    <name evidence="4" type="ORF">HNR30_007071</name>
</gene>
<keyword evidence="1 4" id="KW-0808">Transferase</keyword>
<feature type="domain" description="N-acetyltransferase" evidence="3">
    <location>
        <begin position="5"/>
        <end position="157"/>
    </location>
</feature>
<accession>A0A7W0CR71</accession>
<dbReference type="InterPro" id="IPR050832">
    <property type="entry name" value="Bact_Acetyltransf"/>
</dbReference>
<keyword evidence="5" id="KW-1185">Reference proteome</keyword>
<dbReference type="EMBL" id="JACDUR010000007">
    <property type="protein sequence ID" value="MBA2895685.1"/>
    <property type="molecule type" value="Genomic_DNA"/>
</dbReference>
<dbReference type="Gene3D" id="3.40.630.30">
    <property type="match status" value="1"/>
</dbReference>
<evidence type="ECO:0000256" key="1">
    <source>
        <dbReference type="ARBA" id="ARBA00022679"/>
    </source>
</evidence>
<feature type="domain" description="N-acetyltransferase" evidence="3">
    <location>
        <begin position="166"/>
        <end position="333"/>
    </location>
</feature>
<evidence type="ECO:0000313" key="5">
    <source>
        <dbReference type="Proteomes" id="UP000530928"/>
    </source>
</evidence>
<dbReference type="PANTHER" id="PTHR43877">
    <property type="entry name" value="AMINOALKYLPHOSPHONATE N-ACETYLTRANSFERASE-RELATED-RELATED"/>
    <property type="match status" value="1"/>
</dbReference>
<dbReference type="AlphaFoldDB" id="A0A7W0CR71"/>
<sequence length="333" mass="35919">MITPFDVASADESDLVAHYEMARAAFAVDHPDAPELGYDDYVGRLRVSHPEVGEQRRWIARDSGRITGSAVLGLPPSENAASARVLVRVHPDLRGAGIGTGLLRAVVADLPHDRTLVTAGGITAGGDGERWAAGLGFTTVERVLLQVLDIRATDPKTWQAPCPPGYRLEEWTGSAPEALVETYARARNAIAAAPLGEASYRHPSWTVERVRQAEESFAGQGAESRVCVAVHEAGGEVAGFTELLSFPAIRDRAFQQDTAVVPGHRGRGLGLAVKSAVMRRLVAERPGFDRIMTNTDAANSFMIGVNHRLGYETRRTMLVVEIGADALRERLAR</sequence>
<dbReference type="Pfam" id="PF00583">
    <property type="entry name" value="Acetyltransf_1"/>
    <property type="match status" value="2"/>
</dbReference>
<proteinExistence type="predicted"/>
<organism evidence="4 5">
    <name type="scientific">Nonomuraea soli</name>
    <dbReference type="NCBI Taxonomy" id="1032476"/>
    <lineage>
        <taxon>Bacteria</taxon>
        <taxon>Bacillati</taxon>
        <taxon>Actinomycetota</taxon>
        <taxon>Actinomycetes</taxon>
        <taxon>Streptosporangiales</taxon>
        <taxon>Streptosporangiaceae</taxon>
        <taxon>Nonomuraea</taxon>
    </lineage>
</organism>
<dbReference type="CDD" id="cd04301">
    <property type="entry name" value="NAT_SF"/>
    <property type="match status" value="2"/>
</dbReference>
<keyword evidence="2" id="KW-0012">Acyltransferase</keyword>
<dbReference type="InterPro" id="IPR016181">
    <property type="entry name" value="Acyl_CoA_acyltransferase"/>
</dbReference>
<evidence type="ECO:0000256" key="2">
    <source>
        <dbReference type="ARBA" id="ARBA00023315"/>
    </source>
</evidence>
<dbReference type="Proteomes" id="UP000530928">
    <property type="component" value="Unassembled WGS sequence"/>
</dbReference>
<dbReference type="RefSeq" id="WP_181614395.1">
    <property type="nucleotide sequence ID" value="NZ_BAABAM010000011.1"/>
</dbReference>
<protein>
    <submittedName>
        <fullName evidence="4">GNAT superfamily N-acetyltransferase</fullName>
    </submittedName>
</protein>
<reference evidence="4 5" key="1">
    <citation type="submission" date="2020-07" db="EMBL/GenBank/DDBJ databases">
        <title>Genomic Encyclopedia of Type Strains, Phase IV (KMG-IV): sequencing the most valuable type-strain genomes for metagenomic binning, comparative biology and taxonomic classification.</title>
        <authorList>
            <person name="Goeker M."/>
        </authorList>
    </citation>
    <scope>NUCLEOTIDE SEQUENCE [LARGE SCALE GENOMIC DNA]</scope>
    <source>
        <strain evidence="4 5">DSM 45533</strain>
    </source>
</reference>
<comment type="caution">
    <text evidence="4">The sequence shown here is derived from an EMBL/GenBank/DDBJ whole genome shotgun (WGS) entry which is preliminary data.</text>
</comment>
<evidence type="ECO:0000313" key="4">
    <source>
        <dbReference type="EMBL" id="MBA2895685.1"/>
    </source>
</evidence>